<organism evidence="2 3">
    <name type="scientific">Effrenium voratum</name>
    <dbReference type="NCBI Taxonomy" id="2562239"/>
    <lineage>
        <taxon>Eukaryota</taxon>
        <taxon>Sar</taxon>
        <taxon>Alveolata</taxon>
        <taxon>Dinophyceae</taxon>
        <taxon>Suessiales</taxon>
        <taxon>Symbiodiniaceae</taxon>
        <taxon>Effrenium</taxon>
    </lineage>
</organism>
<gene>
    <name evidence="2" type="ORF">EVOR1521_LOCUS15345</name>
</gene>
<proteinExistence type="predicted"/>
<dbReference type="EMBL" id="CAUJNA010001944">
    <property type="protein sequence ID" value="CAJ1389803.1"/>
    <property type="molecule type" value="Genomic_DNA"/>
</dbReference>
<dbReference type="AlphaFoldDB" id="A0AA36ILW2"/>
<sequence length="142" mass="15864">MTAMADIISGFEQHLLEEAMNAVRQDGDAPDDEDDELAAAAESEQRAKRRKTMQKQLAALQQNKPSLFSDEGSLPAIGAQMAQNGNRAVGLYDEGRFLLFWLQRVHYVKTFQRQRLEAQCSSGPEPLLHASDVLVPCHDFPH</sequence>
<feature type="compositionally biased region" description="Acidic residues" evidence="1">
    <location>
        <begin position="28"/>
        <end position="37"/>
    </location>
</feature>
<feature type="region of interest" description="Disordered" evidence="1">
    <location>
        <begin position="21"/>
        <end position="51"/>
    </location>
</feature>
<keyword evidence="3" id="KW-1185">Reference proteome</keyword>
<reference evidence="2" key="1">
    <citation type="submission" date="2023-08" db="EMBL/GenBank/DDBJ databases">
        <authorList>
            <person name="Chen Y."/>
            <person name="Shah S."/>
            <person name="Dougan E. K."/>
            <person name="Thang M."/>
            <person name="Chan C."/>
        </authorList>
    </citation>
    <scope>NUCLEOTIDE SEQUENCE</scope>
</reference>
<accession>A0AA36ILW2</accession>
<name>A0AA36ILW2_9DINO</name>
<evidence type="ECO:0000256" key="1">
    <source>
        <dbReference type="SAM" id="MobiDB-lite"/>
    </source>
</evidence>
<dbReference type="Proteomes" id="UP001178507">
    <property type="component" value="Unassembled WGS sequence"/>
</dbReference>
<evidence type="ECO:0000313" key="3">
    <source>
        <dbReference type="Proteomes" id="UP001178507"/>
    </source>
</evidence>
<comment type="caution">
    <text evidence="2">The sequence shown here is derived from an EMBL/GenBank/DDBJ whole genome shotgun (WGS) entry which is preliminary data.</text>
</comment>
<evidence type="ECO:0000313" key="2">
    <source>
        <dbReference type="EMBL" id="CAJ1389803.1"/>
    </source>
</evidence>
<protein>
    <submittedName>
        <fullName evidence="2">Uncharacterized protein</fullName>
    </submittedName>
</protein>